<proteinExistence type="predicted"/>
<accession>A0A8B7NJR9</accession>
<feature type="compositionally biased region" description="Basic and acidic residues" evidence="1">
    <location>
        <begin position="146"/>
        <end position="160"/>
    </location>
</feature>
<dbReference type="GeneID" id="108670601"/>
<dbReference type="KEGG" id="hazt:108670601"/>
<dbReference type="OrthoDB" id="10579377at2759"/>
<keyword evidence="2" id="KW-1185">Reference proteome</keyword>
<dbReference type="Proteomes" id="UP000694843">
    <property type="component" value="Unplaced"/>
</dbReference>
<evidence type="ECO:0000313" key="2">
    <source>
        <dbReference type="Proteomes" id="UP000694843"/>
    </source>
</evidence>
<dbReference type="AlphaFoldDB" id="A0A8B7NJR9"/>
<organism evidence="2 3">
    <name type="scientific">Hyalella azteca</name>
    <name type="common">Amphipod</name>
    <dbReference type="NCBI Taxonomy" id="294128"/>
    <lineage>
        <taxon>Eukaryota</taxon>
        <taxon>Metazoa</taxon>
        <taxon>Ecdysozoa</taxon>
        <taxon>Arthropoda</taxon>
        <taxon>Crustacea</taxon>
        <taxon>Multicrustacea</taxon>
        <taxon>Malacostraca</taxon>
        <taxon>Eumalacostraca</taxon>
        <taxon>Peracarida</taxon>
        <taxon>Amphipoda</taxon>
        <taxon>Senticaudata</taxon>
        <taxon>Talitrida</taxon>
        <taxon>Talitroidea</taxon>
        <taxon>Hyalellidae</taxon>
        <taxon>Hyalella</taxon>
    </lineage>
</organism>
<protein>
    <submittedName>
        <fullName evidence="3">Uncharacterized protein LOC108670601</fullName>
    </submittedName>
</protein>
<gene>
    <name evidence="3" type="primary">LOC108670601</name>
</gene>
<evidence type="ECO:0000313" key="3">
    <source>
        <dbReference type="RefSeq" id="XP_018013556.1"/>
    </source>
</evidence>
<dbReference type="RefSeq" id="XP_018013556.1">
    <property type="nucleotide sequence ID" value="XM_018158067.1"/>
</dbReference>
<feature type="region of interest" description="Disordered" evidence="1">
    <location>
        <begin position="146"/>
        <end position="172"/>
    </location>
</feature>
<reference evidence="3" key="1">
    <citation type="submission" date="2025-08" db="UniProtKB">
        <authorList>
            <consortium name="RefSeq"/>
        </authorList>
    </citation>
    <scope>IDENTIFICATION</scope>
    <source>
        <tissue evidence="3">Whole organism</tissue>
    </source>
</reference>
<evidence type="ECO:0000256" key="1">
    <source>
        <dbReference type="SAM" id="MobiDB-lite"/>
    </source>
</evidence>
<sequence>MAHRLLTLKNNLLMPTTQCQRHNQVLQQCMRLSSSACARQPAGPRNSSDARQNFEEPVFDSHLIHGSYNTAFNTPLNYNTQSSHIFNNGFMKKLLRSLSFSEVVQASHKARNILASREVLPSVEGLWQDLKFSEKPPKGFEKYFRRDAGANEPAASKEDGSVPPKAAAEAQKKIPSEKPLDFNFFYK</sequence>
<name>A0A8B7NJR9_HYAAZ</name>